<gene>
    <name evidence="2" type="ORF">HNR46_000482</name>
</gene>
<organism evidence="2 3">
    <name type="scientific">Haloferula luteola</name>
    <dbReference type="NCBI Taxonomy" id="595692"/>
    <lineage>
        <taxon>Bacteria</taxon>
        <taxon>Pseudomonadati</taxon>
        <taxon>Verrucomicrobiota</taxon>
        <taxon>Verrucomicrobiia</taxon>
        <taxon>Verrucomicrobiales</taxon>
        <taxon>Verrucomicrobiaceae</taxon>
        <taxon>Haloferula</taxon>
    </lineage>
</organism>
<name>A0A840V646_9BACT</name>
<proteinExistence type="predicted"/>
<accession>A0A840V646</accession>
<sequence length="88" mass="8874">MGWERLGEKSADVSAQSGGREECGGMTPLFGRDGSGGVSWDGADMSAPEGVPGWERVGGESADVSAQSVGREECGGMTPLLGRDGVVG</sequence>
<reference evidence="2 3" key="1">
    <citation type="submission" date="2020-08" db="EMBL/GenBank/DDBJ databases">
        <title>Genomic Encyclopedia of Type Strains, Phase IV (KMG-IV): sequencing the most valuable type-strain genomes for metagenomic binning, comparative biology and taxonomic classification.</title>
        <authorList>
            <person name="Goeker M."/>
        </authorList>
    </citation>
    <scope>NUCLEOTIDE SEQUENCE [LARGE SCALE GENOMIC DNA]</scope>
    <source>
        <strain evidence="2 3">YC6886</strain>
    </source>
</reference>
<evidence type="ECO:0000256" key="1">
    <source>
        <dbReference type="SAM" id="MobiDB-lite"/>
    </source>
</evidence>
<comment type="caution">
    <text evidence="2">The sequence shown here is derived from an EMBL/GenBank/DDBJ whole genome shotgun (WGS) entry which is preliminary data.</text>
</comment>
<dbReference type="Proteomes" id="UP000557717">
    <property type="component" value="Unassembled WGS sequence"/>
</dbReference>
<evidence type="ECO:0000313" key="3">
    <source>
        <dbReference type="Proteomes" id="UP000557717"/>
    </source>
</evidence>
<feature type="compositionally biased region" description="Basic and acidic residues" evidence="1">
    <location>
        <begin position="1"/>
        <end position="11"/>
    </location>
</feature>
<keyword evidence="3" id="KW-1185">Reference proteome</keyword>
<dbReference type="EMBL" id="JACHFD010000002">
    <property type="protein sequence ID" value="MBB5350258.1"/>
    <property type="molecule type" value="Genomic_DNA"/>
</dbReference>
<dbReference type="AlphaFoldDB" id="A0A840V646"/>
<evidence type="ECO:0000313" key="2">
    <source>
        <dbReference type="EMBL" id="MBB5350258.1"/>
    </source>
</evidence>
<feature type="region of interest" description="Disordered" evidence="1">
    <location>
        <begin position="1"/>
        <end position="88"/>
    </location>
</feature>
<protein>
    <submittedName>
        <fullName evidence="2">Uncharacterized protein</fullName>
    </submittedName>
</protein>